<dbReference type="InterPro" id="IPR001360">
    <property type="entry name" value="Glyco_hydro_1"/>
</dbReference>
<evidence type="ECO:0000313" key="3">
    <source>
        <dbReference type="Proteomes" id="UP001590951"/>
    </source>
</evidence>
<comment type="caution">
    <text evidence="2">The sequence shown here is derived from an EMBL/GenBank/DDBJ whole genome shotgun (WGS) entry which is preliminary data.</text>
</comment>
<protein>
    <recommendedName>
        <fullName evidence="4">Beta-glucosidase</fullName>
    </recommendedName>
</protein>
<name>A0ABR4BCA3_9LECA</name>
<dbReference type="SUPFAM" id="SSF51445">
    <property type="entry name" value="(Trans)glycosidases"/>
    <property type="match status" value="1"/>
</dbReference>
<dbReference type="Gene3D" id="3.20.20.80">
    <property type="entry name" value="Glycosidases"/>
    <property type="match status" value="1"/>
</dbReference>
<evidence type="ECO:0008006" key="4">
    <source>
        <dbReference type="Google" id="ProtNLM"/>
    </source>
</evidence>
<proteinExistence type="inferred from homology"/>
<sequence>MPVLRCHPVITLAHGDQLLHLQFNATTFPDAFLYQAQQVMSRFADRVPIWVTINEPNINFNNYIDNNNILIAHAKVYHFYKEGLGGTGRITLMFANNFAVHLDPNNSSDVEAALRYQEFILGIEANPLSLGENYTSSVLSITGINLIGLSPANLSYINNTIDFFSFDPCTTQFATAPPNDIEACAANLSGPLYLTCVFTTKVRENSWINGGESYAFAYLSPQYFCQHLGYVWNASRLSGIAITEFGFHPLREYARTKDAKRYDFERASYFEDFVSEVLKATHEDGVNVIAAFAWSIMDNNEFGSYEQQYGLQLVNRTVSGLSRTYKRSIKDYVDFFHSSFKPSGAAGMVQ</sequence>
<dbReference type="Proteomes" id="UP001590951">
    <property type="component" value="Unassembled WGS sequence"/>
</dbReference>
<dbReference type="PANTHER" id="PTHR10353:SF53">
    <property type="entry name" value="BETA-1,4-GLUCOSIDASE (EUROFUNG)"/>
    <property type="match status" value="1"/>
</dbReference>
<evidence type="ECO:0000313" key="2">
    <source>
        <dbReference type="EMBL" id="KAL2055052.1"/>
    </source>
</evidence>
<dbReference type="PANTHER" id="PTHR10353">
    <property type="entry name" value="GLYCOSYL HYDROLASE"/>
    <property type="match status" value="1"/>
</dbReference>
<reference evidence="2 3" key="1">
    <citation type="submission" date="2024-09" db="EMBL/GenBank/DDBJ databases">
        <title>Rethinking Asexuality: The Enigmatic Case of Functional Sexual Genes in Lepraria (Stereocaulaceae).</title>
        <authorList>
            <person name="Doellman M."/>
            <person name="Sun Y."/>
            <person name="Barcenas-Pena A."/>
            <person name="Lumbsch H.T."/>
            <person name="Grewe F."/>
        </authorList>
    </citation>
    <scope>NUCLEOTIDE SEQUENCE [LARGE SCALE GENOMIC DNA]</scope>
    <source>
        <strain evidence="2 3">Grewe 0041</strain>
    </source>
</reference>
<dbReference type="EMBL" id="JBHFEH010000013">
    <property type="protein sequence ID" value="KAL2055052.1"/>
    <property type="molecule type" value="Genomic_DNA"/>
</dbReference>
<gene>
    <name evidence="2" type="ORF">ABVK25_004874</name>
</gene>
<keyword evidence="3" id="KW-1185">Reference proteome</keyword>
<dbReference type="Pfam" id="PF00232">
    <property type="entry name" value="Glyco_hydro_1"/>
    <property type="match status" value="1"/>
</dbReference>
<organism evidence="2 3">
    <name type="scientific">Lepraria finkii</name>
    <dbReference type="NCBI Taxonomy" id="1340010"/>
    <lineage>
        <taxon>Eukaryota</taxon>
        <taxon>Fungi</taxon>
        <taxon>Dikarya</taxon>
        <taxon>Ascomycota</taxon>
        <taxon>Pezizomycotina</taxon>
        <taxon>Lecanoromycetes</taxon>
        <taxon>OSLEUM clade</taxon>
        <taxon>Lecanoromycetidae</taxon>
        <taxon>Lecanorales</taxon>
        <taxon>Lecanorineae</taxon>
        <taxon>Stereocaulaceae</taxon>
        <taxon>Lepraria</taxon>
    </lineage>
</organism>
<evidence type="ECO:0000256" key="1">
    <source>
        <dbReference type="RuleBase" id="RU003690"/>
    </source>
</evidence>
<accession>A0ABR4BCA3</accession>
<comment type="similarity">
    <text evidence="1">Belongs to the glycosyl hydrolase 1 family.</text>
</comment>
<dbReference type="InterPro" id="IPR017853">
    <property type="entry name" value="GH"/>
</dbReference>